<evidence type="ECO:0000313" key="1">
    <source>
        <dbReference type="EMBL" id="QLL61559.1"/>
    </source>
</evidence>
<gene>
    <name evidence="1" type="ORF">FKV68_08910</name>
</gene>
<dbReference type="InterPro" id="IPR009959">
    <property type="entry name" value="Cyclase_SnoaL-like"/>
</dbReference>
<evidence type="ECO:0000313" key="2">
    <source>
        <dbReference type="Proteomes" id="UP000510721"/>
    </source>
</evidence>
<dbReference type="PANTHER" id="PTHR38436:SF1">
    <property type="entry name" value="ESTER CYCLASE"/>
    <property type="match status" value="1"/>
</dbReference>
<dbReference type="GO" id="GO:0030638">
    <property type="term" value="P:polyketide metabolic process"/>
    <property type="evidence" value="ECO:0007669"/>
    <property type="project" value="InterPro"/>
</dbReference>
<proteinExistence type="predicted"/>
<sequence>MEEPRRRLWVEPAAPAKSDDLSVDQAKEIIAPFYDALNQPAKKDVAALLARATTDDWITCRGEGSCLNREQLVPAFKARGETIPDLQWEIRDVAVAGDKVIVRGQASGTPVKDFFGVSPTGKSFTIMSIDIQTIRDGKIAHSYHVEDWAGAVRQLKAQ</sequence>
<dbReference type="InterPro" id="IPR032710">
    <property type="entry name" value="NTF2-like_dom_sf"/>
</dbReference>
<dbReference type="PANTHER" id="PTHR38436">
    <property type="entry name" value="POLYKETIDE CYCLASE SNOAL-LIKE DOMAIN"/>
    <property type="match status" value="1"/>
</dbReference>
<dbReference type="AlphaFoldDB" id="A0A859QQ29"/>
<dbReference type="KEGG" id="emx:FKV68_08910"/>
<protein>
    <submittedName>
        <fullName evidence="1">Ester cyclase</fullName>
    </submittedName>
</protein>
<dbReference type="Gene3D" id="3.10.450.50">
    <property type="match status" value="1"/>
</dbReference>
<dbReference type="RefSeq" id="WP_180941445.1">
    <property type="nucleotide sequence ID" value="NZ_CP041238.1"/>
</dbReference>
<dbReference type="EMBL" id="CP041238">
    <property type="protein sequence ID" value="QLL61559.1"/>
    <property type="molecule type" value="Genomic_DNA"/>
</dbReference>
<dbReference type="Proteomes" id="UP000510721">
    <property type="component" value="Chromosome"/>
</dbReference>
<reference evidence="1 2" key="1">
    <citation type="submission" date="2019-06" db="EMBL/GenBank/DDBJ databases">
        <title>Complete genome sequence of Ensifer mexicanus ITTG R7 isolated from nodules of Acacia angustissima (Mill.) Kuntze.</title>
        <authorList>
            <person name="Rincon-Rosales R."/>
            <person name="Rogel M.A."/>
            <person name="Guerrero G."/>
            <person name="Rincon-Molina C.I."/>
            <person name="Lopez-Lopez A."/>
            <person name="Martinez-Romero E."/>
        </authorList>
    </citation>
    <scope>NUCLEOTIDE SEQUENCE [LARGE SCALE GENOMIC DNA]</scope>
    <source>
        <strain evidence="1 2">ITTG R7</strain>
    </source>
</reference>
<dbReference type="SUPFAM" id="SSF54427">
    <property type="entry name" value="NTF2-like"/>
    <property type="match status" value="1"/>
</dbReference>
<accession>A0A859QQ29</accession>
<dbReference type="Pfam" id="PF07366">
    <property type="entry name" value="SnoaL"/>
    <property type="match status" value="1"/>
</dbReference>
<keyword evidence="2" id="KW-1185">Reference proteome</keyword>
<organism evidence="1 2">
    <name type="scientific">Sinorhizobium mexicanum</name>
    <dbReference type="NCBI Taxonomy" id="375549"/>
    <lineage>
        <taxon>Bacteria</taxon>
        <taxon>Pseudomonadati</taxon>
        <taxon>Pseudomonadota</taxon>
        <taxon>Alphaproteobacteria</taxon>
        <taxon>Hyphomicrobiales</taxon>
        <taxon>Rhizobiaceae</taxon>
        <taxon>Sinorhizobium/Ensifer group</taxon>
        <taxon>Sinorhizobium</taxon>
    </lineage>
</organism>
<name>A0A859QQ29_9HYPH</name>